<evidence type="ECO:0000256" key="1">
    <source>
        <dbReference type="ARBA" id="ARBA00004434"/>
    </source>
</evidence>
<dbReference type="Proteomes" id="UP000759131">
    <property type="component" value="Unassembled WGS sequence"/>
</dbReference>
<evidence type="ECO:0000256" key="9">
    <source>
        <dbReference type="ARBA" id="ARBA00023136"/>
    </source>
</evidence>
<name>A0A7R9LYK1_9ACAR</name>
<evidence type="ECO:0000256" key="10">
    <source>
        <dbReference type="SAM" id="Phobius"/>
    </source>
</evidence>
<comment type="pathway">
    <text evidence="2">Energy metabolism; oxidative phosphorylation.</text>
</comment>
<keyword evidence="5" id="KW-0999">Mitochondrion inner membrane</keyword>
<dbReference type="SUPFAM" id="SSF81427">
    <property type="entry name" value="Mitochondrial cytochrome c oxidase subunit VIIc (aka VIIIa)"/>
    <property type="match status" value="1"/>
</dbReference>
<dbReference type="GO" id="GO:0006123">
    <property type="term" value="P:mitochondrial electron transport, cytochrome c to oxygen"/>
    <property type="evidence" value="ECO:0007669"/>
    <property type="project" value="InterPro"/>
</dbReference>
<evidence type="ECO:0000313" key="11">
    <source>
        <dbReference type="EMBL" id="CAD7649052.1"/>
    </source>
</evidence>
<dbReference type="Gene3D" id="4.10.49.10">
    <property type="entry name" value="Cytochrome c oxidase subunit VIIc"/>
    <property type="match status" value="1"/>
</dbReference>
<dbReference type="AlphaFoldDB" id="A0A7R9LYK1"/>
<protein>
    <recommendedName>
        <fullName evidence="13">Cytochrome c oxidase polypeptide VIIc</fullName>
    </recommendedName>
</protein>
<dbReference type="PANTHER" id="PTHR13313">
    <property type="entry name" value="CYTOCHROME C OXIDASE SUBUNIT VIIC"/>
    <property type="match status" value="1"/>
</dbReference>
<evidence type="ECO:0000256" key="6">
    <source>
        <dbReference type="ARBA" id="ARBA00022946"/>
    </source>
</evidence>
<dbReference type="GO" id="GO:0005743">
    <property type="term" value="C:mitochondrial inner membrane"/>
    <property type="evidence" value="ECO:0007669"/>
    <property type="project" value="UniProtKB-SubCell"/>
</dbReference>
<evidence type="ECO:0000256" key="4">
    <source>
        <dbReference type="ARBA" id="ARBA00022692"/>
    </source>
</evidence>
<evidence type="ECO:0000256" key="7">
    <source>
        <dbReference type="ARBA" id="ARBA00022989"/>
    </source>
</evidence>
<keyword evidence="4 10" id="KW-0812">Transmembrane</keyword>
<feature type="transmembrane region" description="Helical" evidence="10">
    <location>
        <begin position="50"/>
        <end position="72"/>
    </location>
</feature>
<evidence type="ECO:0000313" key="12">
    <source>
        <dbReference type="Proteomes" id="UP000759131"/>
    </source>
</evidence>
<keyword evidence="6" id="KW-0809">Transit peptide</keyword>
<keyword evidence="9 10" id="KW-0472">Membrane</keyword>
<reference evidence="11" key="1">
    <citation type="submission" date="2020-11" db="EMBL/GenBank/DDBJ databases">
        <authorList>
            <person name="Tran Van P."/>
        </authorList>
    </citation>
    <scope>NUCLEOTIDE SEQUENCE</scope>
</reference>
<dbReference type="GO" id="GO:0045277">
    <property type="term" value="C:respiratory chain complex IV"/>
    <property type="evidence" value="ECO:0007669"/>
    <property type="project" value="InterPro"/>
</dbReference>
<evidence type="ECO:0000256" key="5">
    <source>
        <dbReference type="ARBA" id="ARBA00022792"/>
    </source>
</evidence>
<comment type="similarity">
    <text evidence="3">Belongs to the cytochrome c oxidase VIIc family.</text>
</comment>
<accession>A0A7R9LYK1</accession>
<evidence type="ECO:0000256" key="8">
    <source>
        <dbReference type="ARBA" id="ARBA00023128"/>
    </source>
</evidence>
<dbReference type="UniPathway" id="UPA00705"/>
<dbReference type="EMBL" id="CAJPIZ010045914">
    <property type="protein sequence ID" value="CAG2122275.1"/>
    <property type="molecule type" value="Genomic_DNA"/>
</dbReference>
<gene>
    <name evidence="11" type="ORF">OSB1V03_LOCUS22221</name>
</gene>
<keyword evidence="8" id="KW-0496">Mitochondrion</keyword>
<dbReference type="PANTHER" id="PTHR13313:SF0">
    <property type="entry name" value="CYTOCHROME C OXIDASE SUBUNIT 7C, MITOCHONDRIAL"/>
    <property type="match status" value="1"/>
</dbReference>
<dbReference type="EMBL" id="OC900489">
    <property type="protein sequence ID" value="CAD7649052.1"/>
    <property type="molecule type" value="Genomic_DNA"/>
</dbReference>
<evidence type="ECO:0008006" key="13">
    <source>
        <dbReference type="Google" id="ProtNLM"/>
    </source>
</evidence>
<keyword evidence="7 10" id="KW-1133">Transmembrane helix</keyword>
<dbReference type="Pfam" id="PF02935">
    <property type="entry name" value="COX7C"/>
    <property type="match status" value="1"/>
</dbReference>
<organism evidence="11">
    <name type="scientific">Medioppia subpectinata</name>
    <dbReference type="NCBI Taxonomy" id="1979941"/>
    <lineage>
        <taxon>Eukaryota</taxon>
        <taxon>Metazoa</taxon>
        <taxon>Ecdysozoa</taxon>
        <taxon>Arthropoda</taxon>
        <taxon>Chelicerata</taxon>
        <taxon>Arachnida</taxon>
        <taxon>Acari</taxon>
        <taxon>Acariformes</taxon>
        <taxon>Sarcoptiformes</taxon>
        <taxon>Oribatida</taxon>
        <taxon>Brachypylina</taxon>
        <taxon>Oppioidea</taxon>
        <taxon>Oppiidae</taxon>
        <taxon>Medioppia</taxon>
    </lineage>
</organism>
<dbReference type="InterPro" id="IPR004202">
    <property type="entry name" value="COX7C/Cox8"/>
</dbReference>
<keyword evidence="12" id="KW-1185">Reference proteome</keyword>
<proteinExistence type="inferred from homology"/>
<sequence length="78" mass="8986">MPLKALSGRLRPLLATRWSSGAAPKRWSHHEETFKGQNLPFDISNHRLFAIKYTIFMAIPWAVPFIIVRYHLKKAAGK</sequence>
<evidence type="ECO:0000256" key="2">
    <source>
        <dbReference type="ARBA" id="ARBA00004673"/>
    </source>
</evidence>
<evidence type="ECO:0000256" key="3">
    <source>
        <dbReference type="ARBA" id="ARBA00010514"/>
    </source>
</evidence>
<comment type="subcellular location">
    <subcellularLocation>
        <location evidence="1">Mitochondrion inner membrane</location>
        <topology evidence="1">Single-pass membrane protein</topology>
    </subcellularLocation>
</comment>
<dbReference type="InterPro" id="IPR036636">
    <property type="entry name" value="COX7C/Cox8_sf"/>
</dbReference>
<dbReference type="OrthoDB" id="9974841at2759"/>